<gene>
    <name evidence="2" type="ORF">H6H03_28585</name>
</gene>
<keyword evidence="1" id="KW-0732">Signal</keyword>
<proteinExistence type="predicted"/>
<dbReference type="RefSeq" id="WP_190958372.1">
    <property type="nucleotide sequence ID" value="NZ_JACJTU010000037.1"/>
</dbReference>
<sequence>MKRTISSLIYSSVIVLGSAGAMVLPSHPAAARTVPAGYQTERIEFAPGATSTVVYHNKNYYPVRYVIRANANQWMNIEADSSQSPVYLTMSGADGTRLILAPQELTSWSGRLPKTQDYYIEALKPADVAYNLRIAIAPNIQTGTQRLQFTPGATSKIVSGTLAPHTSRSYLANARAGQFMSVNVSSPGANTSWITLYGVDGTVLENGNMSGAQSWHGRLSKTEDYHIQVDNPKPYPINYTLTVAIQ</sequence>
<reference evidence="2 3" key="1">
    <citation type="journal article" date="2020" name="ISME J.">
        <title>Comparative genomics reveals insights into cyanobacterial evolution and habitat adaptation.</title>
        <authorList>
            <person name="Chen M.Y."/>
            <person name="Teng W.K."/>
            <person name="Zhao L."/>
            <person name="Hu C.X."/>
            <person name="Zhou Y.K."/>
            <person name="Han B.P."/>
            <person name="Song L.R."/>
            <person name="Shu W.S."/>
        </authorList>
    </citation>
    <scope>NUCLEOTIDE SEQUENCE [LARGE SCALE GENOMIC DNA]</scope>
    <source>
        <strain evidence="2 3">FACHB-159</strain>
    </source>
</reference>
<accession>A0ABR8KFI8</accession>
<keyword evidence="3" id="KW-1185">Reference proteome</keyword>
<dbReference type="Proteomes" id="UP000637383">
    <property type="component" value="Unassembled WGS sequence"/>
</dbReference>
<comment type="caution">
    <text evidence="2">The sequence shown here is derived from an EMBL/GenBank/DDBJ whole genome shotgun (WGS) entry which is preliminary data.</text>
</comment>
<organism evidence="2 3">
    <name type="scientific">Nostoc paludosum FACHB-159</name>
    <dbReference type="NCBI Taxonomy" id="2692908"/>
    <lineage>
        <taxon>Bacteria</taxon>
        <taxon>Bacillati</taxon>
        <taxon>Cyanobacteriota</taxon>
        <taxon>Cyanophyceae</taxon>
        <taxon>Nostocales</taxon>
        <taxon>Nostocaceae</taxon>
        <taxon>Nostoc</taxon>
    </lineage>
</organism>
<protein>
    <submittedName>
        <fullName evidence="2">Uncharacterized protein</fullName>
    </submittedName>
</protein>
<dbReference type="EMBL" id="JACJTU010000037">
    <property type="protein sequence ID" value="MBD2737800.1"/>
    <property type="molecule type" value="Genomic_DNA"/>
</dbReference>
<dbReference type="Gene3D" id="2.60.120.380">
    <property type="match status" value="2"/>
</dbReference>
<feature type="signal peptide" evidence="1">
    <location>
        <begin position="1"/>
        <end position="21"/>
    </location>
</feature>
<evidence type="ECO:0000313" key="2">
    <source>
        <dbReference type="EMBL" id="MBD2737800.1"/>
    </source>
</evidence>
<feature type="chain" id="PRO_5046069100" evidence="1">
    <location>
        <begin position="22"/>
        <end position="246"/>
    </location>
</feature>
<name>A0ABR8KFI8_9NOSO</name>
<evidence type="ECO:0000256" key="1">
    <source>
        <dbReference type="SAM" id="SignalP"/>
    </source>
</evidence>
<evidence type="ECO:0000313" key="3">
    <source>
        <dbReference type="Proteomes" id="UP000637383"/>
    </source>
</evidence>